<evidence type="ECO:0000256" key="1">
    <source>
        <dbReference type="SAM" id="MobiDB-lite"/>
    </source>
</evidence>
<protein>
    <submittedName>
        <fullName evidence="2 3">Uncharacterized protein</fullName>
    </submittedName>
</protein>
<proteinExistence type="predicted"/>
<organism evidence="2">
    <name type="scientific">Capitella teleta</name>
    <name type="common">Polychaete worm</name>
    <dbReference type="NCBI Taxonomy" id="283909"/>
    <lineage>
        <taxon>Eukaryota</taxon>
        <taxon>Metazoa</taxon>
        <taxon>Spiralia</taxon>
        <taxon>Lophotrochozoa</taxon>
        <taxon>Annelida</taxon>
        <taxon>Polychaeta</taxon>
        <taxon>Sedentaria</taxon>
        <taxon>Scolecida</taxon>
        <taxon>Capitellidae</taxon>
        <taxon>Capitella</taxon>
    </lineage>
</organism>
<dbReference type="EnsemblMetazoa" id="CapteT228068">
    <property type="protein sequence ID" value="CapteP228068"/>
    <property type="gene ID" value="CapteG228068"/>
</dbReference>
<sequence>MAAPMRLFRFCLSSLNSRFTPIYRLSSSINNDSKSGDMTPDVNDQPEKITSTDTSVVDDQNLSDPSTMGDNTSGKSKGGLDKAFAMFDRVDESAAPETPPPSKPDADYPDTTESFASLLRKSSVVQLGDPDGTVVSGEIFEVVEDDLYIDFGGKFHCVCNRPDVRSEEYRRGAKVRLRLRDLELSSHFMGATRDITLLEADASLLGLSKK</sequence>
<evidence type="ECO:0000313" key="4">
    <source>
        <dbReference type="Proteomes" id="UP000014760"/>
    </source>
</evidence>
<dbReference type="OMA" id="CVCSRPT"/>
<dbReference type="Pfam" id="PF10246">
    <property type="entry name" value="MRP-S35"/>
    <property type="match status" value="1"/>
</dbReference>
<dbReference type="GO" id="GO:0005763">
    <property type="term" value="C:mitochondrial small ribosomal subunit"/>
    <property type="evidence" value="ECO:0007669"/>
    <property type="project" value="TreeGrafter"/>
</dbReference>
<evidence type="ECO:0000313" key="2">
    <source>
        <dbReference type="EMBL" id="ELU08979.1"/>
    </source>
</evidence>
<name>R7UR14_CAPTE</name>
<reference evidence="4" key="1">
    <citation type="submission" date="2012-12" db="EMBL/GenBank/DDBJ databases">
        <authorList>
            <person name="Hellsten U."/>
            <person name="Grimwood J."/>
            <person name="Chapman J.A."/>
            <person name="Shapiro H."/>
            <person name="Aerts A."/>
            <person name="Otillar R.P."/>
            <person name="Terry A.Y."/>
            <person name="Boore J.L."/>
            <person name="Simakov O."/>
            <person name="Marletaz F."/>
            <person name="Cho S.-J."/>
            <person name="Edsinger-Gonzales E."/>
            <person name="Havlak P."/>
            <person name="Kuo D.-H."/>
            <person name="Larsson T."/>
            <person name="Lv J."/>
            <person name="Arendt D."/>
            <person name="Savage R."/>
            <person name="Osoegawa K."/>
            <person name="de Jong P."/>
            <person name="Lindberg D.R."/>
            <person name="Seaver E.C."/>
            <person name="Weisblat D.A."/>
            <person name="Putnam N.H."/>
            <person name="Grigoriev I.V."/>
            <person name="Rokhsar D.S."/>
        </authorList>
    </citation>
    <scope>NUCLEOTIDE SEQUENCE</scope>
    <source>
        <strain evidence="4">I ESC-2004</strain>
    </source>
</reference>
<keyword evidence="4" id="KW-1185">Reference proteome</keyword>
<accession>R7UR14</accession>
<dbReference type="Proteomes" id="UP000014760">
    <property type="component" value="Unassembled WGS sequence"/>
</dbReference>
<feature type="compositionally biased region" description="Polar residues" evidence="1">
    <location>
        <begin position="48"/>
        <end position="75"/>
    </location>
</feature>
<feature type="region of interest" description="Disordered" evidence="1">
    <location>
        <begin position="27"/>
        <end position="77"/>
    </location>
</feature>
<dbReference type="EMBL" id="KB298648">
    <property type="protein sequence ID" value="ELU08979.1"/>
    <property type="molecule type" value="Genomic_DNA"/>
</dbReference>
<reference evidence="3" key="3">
    <citation type="submission" date="2015-06" db="UniProtKB">
        <authorList>
            <consortium name="EnsemblMetazoa"/>
        </authorList>
    </citation>
    <scope>IDENTIFICATION</scope>
</reference>
<dbReference type="AlphaFoldDB" id="R7UR14"/>
<gene>
    <name evidence="2" type="ORF">CAPTEDRAFT_228068</name>
</gene>
<dbReference type="STRING" id="283909.R7UR14"/>
<evidence type="ECO:0000313" key="3">
    <source>
        <dbReference type="EnsemblMetazoa" id="CapteP228068"/>
    </source>
</evidence>
<dbReference type="EMBL" id="AMQN01006549">
    <property type="status" value="NOT_ANNOTATED_CDS"/>
    <property type="molecule type" value="Genomic_DNA"/>
</dbReference>
<reference evidence="2 4" key="2">
    <citation type="journal article" date="2013" name="Nature">
        <title>Insights into bilaterian evolution from three spiralian genomes.</title>
        <authorList>
            <person name="Simakov O."/>
            <person name="Marletaz F."/>
            <person name="Cho S.J."/>
            <person name="Edsinger-Gonzales E."/>
            <person name="Havlak P."/>
            <person name="Hellsten U."/>
            <person name="Kuo D.H."/>
            <person name="Larsson T."/>
            <person name="Lv J."/>
            <person name="Arendt D."/>
            <person name="Savage R."/>
            <person name="Osoegawa K."/>
            <person name="de Jong P."/>
            <person name="Grimwood J."/>
            <person name="Chapman J.A."/>
            <person name="Shapiro H."/>
            <person name="Aerts A."/>
            <person name="Otillar R.P."/>
            <person name="Terry A.Y."/>
            <person name="Boore J.L."/>
            <person name="Grigoriev I.V."/>
            <person name="Lindberg D.R."/>
            <person name="Seaver E.C."/>
            <person name="Weisblat D.A."/>
            <person name="Putnam N.H."/>
            <person name="Rokhsar D.S."/>
        </authorList>
    </citation>
    <scope>NUCLEOTIDE SEQUENCE</scope>
    <source>
        <strain evidence="2 4">I ESC-2004</strain>
    </source>
</reference>
<dbReference type="PANTHER" id="PTHR13447">
    <property type="entry name" value="MITOCHONDRIAL 28S RIBOSOMAL PROTEIN S28"/>
    <property type="match status" value="1"/>
</dbReference>
<dbReference type="FunCoup" id="R7UR14">
    <property type="interactions" value="136"/>
</dbReference>
<dbReference type="OrthoDB" id="6020229at2759"/>
<dbReference type="HOGENOM" id="CLU_109102_0_1_1"/>
<dbReference type="PANTHER" id="PTHR13447:SF2">
    <property type="entry name" value="SMALL RIBOSOMAL SUBUNIT PROTEIN BS1M"/>
    <property type="match status" value="1"/>
</dbReference>
<dbReference type="InterPro" id="IPR019375">
    <property type="entry name" value="Ribosomal_bS1m"/>
</dbReference>